<keyword evidence="3" id="KW-1185">Reference proteome</keyword>
<evidence type="ECO:0000256" key="1">
    <source>
        <dbReference type="SAM" id="MobiDB-lite"/>
    </source>
</evidence>
<evidence type="ECO:0008006" key="4">
    <source>
        <dbReference type="Google" id="ProtNLM"/>
    </source>
</evidence>
<proteinExistence type="predicted"/>
<evidence type="ECO:0000313" key="2">
    <source>
        <dbReference type="EMBL" id="GAA2170168.1"/>
    </source>
</evidence>
<dbReference type="EMBL" id="BAAAMR010000189">
    <property type="protein sequence ID" value="GAA2170168.1"/>
    <property type="molecule type" value="Genomic_DNA"/>
</dbReference>
<accession>A0ABP5MDG8</accession>
<feature type="region of interest" description="Disordered" evidence="1">
    <location>
        <begin position="237"/>
        <end position="264"/>
    </location>
</feature>
<organism evidence="2 3">
    <name type="scientific">Actinomadura napierensis</name>
    <dbReference type="NCBI Taxonomy" id="267854"/>
    <lineage>
        <taxon>Bacteria</taxon>
        <taxon>Bacillati</taxon>
        <taxon>Actinomycetota</taxon>
        <taxon>Actinomycetes</taxon>
        <taxon>Streptosporangiales</taxon>
        <taxon>Thermomonosporaceae</taxon>
        <taxon>Actinomadura</taxon>
    </lineage>
</organism>
<reference evidence="3" key="1">
    <citation type="journal article" date="2019" name="Int. J. Syst. Evol. Microbiol.">
        <title>The Global Catalogue of Microorganisms (GCM) 10K type strain sequencing project: providing services to taxonomists for standard genome sequencing and annotation.</title>
        <authorList>
            <consortium name="The Broad Institute Genomics Platform"/>
            <consortium name="The Broad Institute Genome Sequencing Center for Infectious Disease"/>
            <person name="Wu L."/>
            <person name="Ma J."/>
        </authorList>
    </citation>
    <scope>NUCLEOTIDE SEQUENCE [LARGE SCALE GENOMIC DNA]</scope>
    <source>
        <strain evidence="3">JCM 13850</strain>
    </source>
</reference>
<comment type="caution">
    <text evidence="2">The sequence shown here is derived from an EMBL/GenBank/DDBJ whole genome shotgun (WGS) entry which is preliminary data.</text>
</comment>
<name>A0ABP5MDG8_9ACTN</name>
<protein>
    <recommendedName>
        <fullName evidence="4">PD-(D/E)XK nuclease family protein</fullName>
    </recommendedName>
</protein>
<sequence length="264" mass="28734">MPDRMEATVLALDAYEKHLFGGLANGHRNDHREAEGLLHSLVADLVRDGEGNHLDVVDLMDALIQARIDRGGAITNPRYSFRIDTEVQFRDRDTDHHRGFITELKSTGPDPGRDTECTLRIPGILEPRHVTTSELVPASRMAPISTRTAGTVFSAQAAEQTLISMLTHLRTDHQTAGRDPQLLTDLAELSTTLAAWSGTTSDQVLRHLRHHAGQHTADECPSAARCAAASFPNDNAADLAREPLPQPAATRPASGGPDSRSRLK</sequence>
<dbReference type="RefSeq" id="WP_344284435.1">
    <property type="nucleotide sequence ID" value="NZ_BAAAMR010000189.1"/>
</dbReference>
<dbReference type="Proteomes" id="UP001501020">
    <property type="component" value="Unassembled WGS sequence"/>
</dbReference>
<gene>
    <name evidence="2" type="ORF">GCM10009727_94120</name>
</gene>
<evidence type="ECO:0000313" key="3">
    <source>
        <dbReference type="Proteomes" id="UP001501020"/>
    </source>
</evidence>